<comment type="caution">
    <text evidence="2">The sequence shown here is derived from an EMBL/GenBank/DDBJ whole genome shotgun (WGS) entry which is preliminary data.</text>
</comment>
<sequence>MRNLVSLISLILASGLALAADPSSPEKDSERVVRLVATLEKNPLGVEAAQSRKWLMQWLEETKDFSITVCEILGPVPSQSPPNSAVLLAQQMFGNLAYQIQNPGIRDQLSLQVAGVESTLKAYAVFVSKDPKSRIAHFDDLLQAQKSGSLHSRMAPVIAKECGGN</sequence>
<organism evidence="2 3">
    <name type="scientific">Ideonella azotifigens</name>
    <dbReference type="NCBI Taxonomy" id="513160"/>
    <lineage>
        <taxon>Bacteria</taxon>
        <taxon>Pseudomonadati</taxon>
        <taxon>Pseudomonadota</taxon>
        <taxon>Betaproteobacteria</taxon>
        <taxon>Burkholderiales</taxon>
        <taxon>Sphaerotilaceae</taxon>
        <taxon>Ideonella</taxon>
    </lineage>
</organism>
<feature type="chain" id="PRO_5047089055" evidence="1">
    <location>
        <begin position="20"/>
        <end position="165"/>
    </location>
</feature>
<evidence type="ECO:0000313" key="3">
    <source>
        <dbReference type="Proteomes" id="UP001500279"/>
    </source>
</evidence>
<dbReference type="Proteomes" id="UP001500279">
    <property type="component" value="Unassembled WGS sequence"/>
</dbReference>
<feature type="signal peptide" evidence="1">
    <location>
        <begin position="1"/>
        <end position="19"/>
    </location>
</feature>
<protein>
    <submittedName>
        <fullName evidence="2">Uncharacterized protein</fullName>
    </submittedName>
</protein>
<dbReference type="RefSeq" id="WP_141289129.1">
    <property type="nucleotide sequence ID" value="NZ_BAAAEW010000026.1"/>
</dbReference>
<proteinExistence type="predicted"/>
<evidence type="ECO:0000256" key="1">
    <source>
        <dbReference type="SAM" id="SignalP"/>
    </source>
</evidence>
<name>A0ABP3VH52_9BURK</name>
<keyword evidence="3" id="KW-1185">Reference proteome</keyword>
<gene>
    <name evidence="2" type="ORF">GCM10009107_40350</name>
</gene>
<reference evidence="3" key="1">
    <citation type="journal article" date="2019" name="Int. J. Syst. Evol. Microbiol.">
        <title>The Global Catalogue of Microorganisms (GCM) 10K type strain sequencing project: providing services to taxonomists for standard genome sequencing and annotation.</title>
        <authorList>
            <consortium name="The Broad Institute Genomics Platform"/>
            <consortium name="The Broad Institute Genome Sequencing Center for Infectious Disease"/>
            <person name="Wu L."/>
            <person name="Ma J."/>
        </authorList>
    </citation>
    <scope>NUCLEOTIDE SEQUENCE [LARGE SCALE GENOMIC DNA]</scope>
    <source>
        <strain evidence="3">JCM 15503</strain>
    </source>
</reference>
<evidence type="ECO:0000313" key="2">
    <source>
        <dbReference type="EMBL" id="GAA0759170.1"/>
    </source>
</evidence>
<accession>A0ABP3VH52</accession>
<dbReference type="EMBL" id="BAAAEW010000026">
    <property type="protein sequence ID" value="GAA0759170.1"/>
    <property type="molecule type" value="Genomic_DNA"/>
</dbReference>
<keyword evidence="1" id="KW-0732">Signal</keyword>